<proteinExistence type="predicted"/>
<dbReference type="Proteomes" id="UP000886595">
    <property type="component" value="Unassembled WGS sequence"/>
</dbReference>
<gene>
    <name evidence="1" type="ORF">Bca52824_049227</name>
</gene>
<organism evidence="1 2">
    <name type="scientific">Brassica carinata</name>
    <name type="common">Ethiopian mustard</name>
    <name type="synonym">Abyssinian cabbage</name>
    <dbReference type="NCBI Taxonomy" id="52824"/>
    <lineage>
        <taxon>Eukaryota</taxon>
        <taxon>Viridiplantae</taxon>
        <taxon>Streptophyta</taxon>
        <taxon>Embryophyta</taxon>
        <taxon>Tracheophyta</taxon>
        <taxon>Spermatophyta</taxon>
        <taxon>Magnoliopsida</taxon>
        <taxon>eudicotyledons</taxon>
        <taxon>Gunneridae</taxon>
        <taxon>Pentapetalae</taxon>
        <taxon>rosids</taxon>
        <taxon>malvids</taxon>
        <taxon>Brassicales</taxon>
        <taxon>Brassicaceae</taxon>
        <taxon>Brassiceae</taxon>
        <taxon>Brassica</taxon>
    </lineage>
</organism>
<dbReference type="EMBL" id="JAAMPC010000010">
    <property type="protein sequence ID" value="KAG2289623.1"/>
    <property type="molecule type" value="Genomic_DNA"/>
</dbReference>
<sequence length="187" mass="20663">MEVFGQMLNTEFIAGSIGYHHSASDPAITHLAFADDIMVFFYGEQGSLRQITATLDRLSSWSGLPCRSYRPGKSWLLTRLASCQVLGSPFDAPEALYLGIHTSYGSAKKQVHLVVLSGSLLCWTQTITLFCHLQYRKLLVLKFILPKGCIWAIESLCAKFLWNGKITSSVAVKVSWTTICLPKSKGG</sequence>
<protein>
    <recommendedName>
        <fullName evidence="3">Reverse transcriptase domain-containing protein</fullName>
    </recommendedName>
</protein>
<dbReference type="OrthoDB" id="1724700at2759"/>
<keyword evidence="2" id="KW-1185">Reference proteome</keyword>
<evidence type="ECO:0000313" key="1">
    <source>
        <dbReference type="EMBL" id="KAG2289623.1"/>
    </source>
</evidence>
<accession>A0A8X7RM96</accession>
<reference evidence="1 2" key="1">
    <citation type="submission" date="2020-02" db="EMBL/GenBank/DDBJ databases">
        <authorList>
            <person name="Ma Q."/>
            <person name="Huang Y."/>
            <person name="Song X."/>
            <person name="Pei D."/>
        </authorList>
    </citation>
    <scope>NUCLEOTIDE SEQUENCE [LARGE SCALE GENOMIC DNA]</scope>
    <source>
        <strain evidence="1">Sxm20200214</strain>
        <tissue evidence="1">Leaf</tissue>
    </source>
</reference>
<evidence type="ECO:0008006" key="3">
    <source>
        <dbReference type="Google" id="ProtNLM"/>
    </source>
</evidence>
<dbReference type="AlphaFoldDB" id="A0A8X7RM96"/>
<comment type="caution">
    <text evidence="1">The sequence shown here is derived from an EMBL/GenBank/DDBJ whole genome shotgun (WGS) entry which is preliminary data.</text>
</comment>
<name>A0A8X7RM96_BRACI</name>
<evidence type="ECO:0000313" key="2">
    <source>
        <dbReference type="Proteomes" id="UP000886595"/>
    </source>
</evidence>